<keyword evidence="3" id="KW-1185">Reference proteome</keyword>
<feature type="signal peptide" evidence="1">
    <location>
        <begin position="1"/>
        <end position="17"/>
    </location>
</feature>
<dbReference type="InterPro" id="IPR036249">
    <property type="entry name" value="Thioredoxin-like_sf"/>
</dbReference>
<dbReference type="Proteomes" id="UP001273505">
    <property type="component" value="Unassembled WGS sequence"/>
</dbReference>
<organism evidence="2 3">
    <name type="scientific">Gilvimarinus gilvus</name>
    <dbReference type="NCBI Taxonomy" id="3058038"/>
    <lineage>
        <taxon>Bacteria</taxon>
        <taxon>Pseudomonadati</taxon>
        <taxon>Pseudomonadota</taxon>
        <taxon>Gammaproteobacteria</taxon>
        <taxon>Cellvibrionales</taxon>
        <taxon>Cellvibrionaceae</taxon>
        <taxon>Gilvimarinus</taxon>
    </lineage>
</organism>
<feature type="chain" id="PRO_5045883123" evidence="1">
    <location>
        <begin position="18"/>
        <end position="144"/>
    </location>
</feature>
<protein>
    <submittedName>
        <fullName evidence="2">Uncharacterized protein</fullName>
    </submittedName>
</protein>
<sequence>MKLLIWLSLFVTFPVVAIEPLHKDDLTSALAVKDQTVHLVFFDVWQDGYSDKGPVANSKNISALSKGGQNVIWIAPKFNITDQQIQDFLSSQSEIKKFIADENLSVMRQFKVRKTPTHILVKNGEILFKGSTEEVLHLNEKGEK</sequence>
<keyword evidence="1" id="KW-0732">Signal</keyword>
<dbReference type="Gene3D" id="3.40.30.10">
    <property type="entry name" value="Glutaredoxin"/>
    <property type="match status" value="1"/>
</dbReference>
<gene>
    <name evidence="2" type="ORF">SCD92_12760</name>
</gene>
<evidence type="ECO:0000313" key="3">
    <source>
        <dbReference type="Proteomes" id="UP001273505"/>
    </source>
</evidence>
<dbReference type="EMBL" id="JAXAFO010000021">
    <property type="protein sequence ID" value="MDX6850237.1"/>
    <property type="molecule type" value="Genomic_DNA"/>
</dbReference>
<comment type="caution">
    <text evidence="2">The sequence shown here is derived from an EMBL/GenBank/DDBJ whole genome shotgun (WGS) entry which is preliminary data.</text>
</comment>
<accession>A0ABU4RZE9</accession>
<evidence type="ECO:0000313" key="2">
    <source>
        <dbReference type="EMBL" id="MDX6850237.1"/>
    </source>
</evidence>
<dbReference type="SUPFAM" id="SSF52833">
    <property type="entry name" value="Thioredoxin-like"/>
    <property type="match status" value="1"/>
</dbReference>
<dbReference type="RefSeq" id="WP_302720865.1">
    <property type="nucleotide sequence ID" value="NZ_JAULRU010000215.1"/>
</dbReference>
<reference evidence="2 3" key="1">
    <citation type="submission" date="2023-11" db="EMBL/GenBank/DDBJ databases">
        <title>Gilvimarinus fulvus sp. nov., isolated from the surface of Kelp.</title>
        <authorList>
            <person name="Sun Y.Y."/>
            <person name="Gong Y."/>
            <person name="Du Z.J."/>
        </authorList>
    </citation>
    <scope>NUCLEOTIDE SEQUENCE [LARGE SCALE GENOMIC DNA]</scope>
    <source>
        <strain evidence="2 3">SDUM040013</strain>
    </source>
</reference>
<name>A0ABU4RZE9_9GAMM</name>
<evidence type="ECO:0000256" key="1">
    <source>
        <dbReference type="SAM" id="SignalP"/>
    </source>
</evidence>
<proteinExistence type="predicted"/>